<sequence>MAENTEEVVVTEEVPAEVKDVRDTFDETLEKVNADQEALRIDLEERASVLFQKEVAYTLKESGLEAFADVINVTDTEQLKGVTAKLTAIVNGIKTSVSFVPKENGKQDAVTIAEQNKDVKGMLGAKFSKLFK</sequence>
<evidence type="ECO:0000313" key="1">
    <source>
        <dbReference type="EMBL" id="HJF32209.1"/>
    </source>
</evidence>
<evidence type="ECO:0000313" key="2">
    <source>
        <dbReference type="Proteomes" id="UP000698173"/>
    </source>
</evidence>
<name>A0A921G0A6_SPOPS</name>
<gene>
    <name evidence="1" type="ORF">K8V56_10625</name>
</gene>
<organism evidence="1 2">
    <name type="scientific">Sporosarcina psychrophila</name>
    <name type="common">Bacillus psychrophilus</name>
    <dbReference type="NCBI Taxonomy" id="1476"/>
    <lineage>
        <taxon>Bacteria</taxon>
        <taxon>Bacillati</taxon>
        <taxon>Bacillota</taxon>
        <taxon>Bacilli</taxon>
        <taxon>Bacillales</taxon>
        <taxon>Caryophanaceae</taxon>
        <taxon>Sporosarcina</taxon>
    </lineage>
</organism>
<protein>
    <submittedName>
        <fullName evidence="1">Uncharacterized protein</fullName>
    </submittedName>
</protein>
<reference evidence="1" key="1">
    <citation type="journal article" date="2021" name="PeerJ">
        <title>Extensive microbial diversity within the chicken gut microbiome revealed by metagenomics and culture.</title>
        <authorList>
            <person name="Gilroy R."/>
            <person name="Ravi A."/>
            <person name="Getino M."/>
            <person name="Pursley I."/>
            <person name="Horton D.L."/>
            <person name="Alikhan N.F."/>
            <person name="Baker D."/>
            <person name="Gharbi K."/>
            <person name="Hall N."/>
            <person name="Watson M."/>
            <person name="Adriaenssens E.M."/>
            <person name="Foster-Nyarko E."/>
            <person name="Jarju S."/>
            <person name="Secka A."/>
            <person name="Antonio M."/>
            <person name="Oren A."/>
            <person name="Chaudhuri R.R."/>
            <person name="La Ragione R."/>
            <person name="Hildebrand F."/>
            <person name="Pallen M.J."/>
        </authorList>
    </citation>
    <scope>NUCLEOTIDE SEQUENCE</scope>
    <source>
        <strain evidence="1">CHK171-7178</strain>
    </source>
</reference>
<reference evidence="1" key="2">
    <citation type="submission" date="2021-09" db="EMBL/GenBank/DDBJ databases">
        <authorList>
            <person name="Gilroy R."/>
        </authorList>
    </citation>
    <scope>NUCLEOTIDE SEQUENCE</scope>
    <source>
        <strain evidence="1">CHK171-7178</strain>
    </source>
</reference>
<dbReference type="EMBL" id="DYWT01000175">
    <property type="protein sequence ID" value="HJF32209.1"/>
    <property type="molecule type" value="Genomic_DNA"/>
</dbReference>
<dbReference type="Proteomes" id="UP000698173">
    <property type="component" value="Unassembled WGS sequence"/>
</dbReference>
<accession>A0A921G0A6</accession>
<proteinExistence type="predicted"/>
<dbReference type="AlphaFoldDB" id="A0A921G0A6"/>
<comment type="caution">
    <text evidence="1">The sequence shown here is derived from an EMBL/GenBank/DDBJ whole genome shotgun (WGS) entry which is preliminary data.</text>
</comment>